<comment type="caution">
    <text evidence="1">The sequence shown here is derived from an EMBL/GenBank/DDBJ whole genome shotgun (WGS) entry which is preliminary data.</text>
</comment>
<reference evidence="1" key="1">
    <citation type="journal article" date="2014" name="Front. Microbiol.">
        <title>High frequency of phylogenetically diverse reductive dehalogenase-homologous genes in deep subseafloor sedimentary metagenomes.</title>
        <authorList>
            <person name="Kawai M."/>
            <person name="Futagami T."/>
            <person name="Toyoda A."/>
            <person name="Takaki Y."/>
            <person name="Nishi S."/>
            <person name="Hori S."/>
            <person name="Arai W."/>
            <person name="Tsubouchi T."/>
            <person name="Morono Y."/>
            <person name="Uchiyama I."/>
            <person name="Ito T."/>
            <person name="Fujiyama A."/>
            <person name="Inagaki F."/>
            <person name="Takami H."/>
        </authorList>
    </citation>
    <scope>NUCLEOTIDE SEQUENCE</scope>
    <source>
        <strain evidence="1">Expedition CK06-06</strain>
    </source>
</reference>
<proteinExistence type="predicted"/>
<dbReference type="AlphaFoldDB" id="X1LC81"/>
<organism evidence="1">
    <name type="scientific">marine sediment metagenome</name>
    <dbReference type="NCBI Taxonomy" id="412755"/>
    <lineage>
        <taxon>unclassified sequences</taxon>
        <taxon>metagenomes</taxon>
        <taxon>ecological metagenomes</taxon>
    </lineage>
</organism>
<name>X1LC81_9ZZZZ</name>
<sequence>MAKTAEEIKKEIKKDIDELVASFEKHKEGGFQLTEIAQFTFEAGTKLVEAVENVQGISGEQKKEVVISTVKEIYQRVNPDIPLIPEPFETLIEDVMLDKALDVFIDFIVSKYKDKGIFK</sequence>
<protein>
    <submittedName>
        <fullName evidence="1">Uncharacterized protein</fullName>
    </submittedName>
</protein>
<gene>
    <name evidence="1" type="ORF">S06H3_18777</name>
</gene>
<evidence type="ECO:0000313" key="1">
    <source>
        <dbReference type="EMBL" id="GAI16912.1"/>
    </source>
</evidence>
<dbReference type="EMBL" id="BARV01009533">
    <property type="protein sequence ID" value="GAI16912.1"/>
    <property type="molecule type" value="Genomic_DNA"/>
</dbReference>
<accession>X1LC81</accession>